<gene>
    <name evidence="1" type="ORF">BPO_1140</name>
</gene>
<proteinExistence type="predicted"/>
<dbReference type="AlphaFoldDB" id="A0AAU0EZF7"/>
<protein>
    <recommendedName>
        <fullName evidence="3">TRAM domain-containing protein</fullName>
    </recommendedName>
</protein>
<dbReference type="KEGG" id="bpor:BPO_1140"/>
<evidence type="ECO:0008006" key="3">
    <source>
        <dbReference type="Google" id="ProtNLM"/>
    </source>
</evidence>
<evidence type="ECO:0000313" key="1">
    <source>
        <dbReference type="EMBL" id="WOC51787.1"/>
    </source>
</evidence>
<accession>A0AAU0EZF7</accession>
<reference evidence="1" key="1">
    <citation type="submission" date="2023-10" db="EMBL/GenBank/DDBJ databases">
        <title>Characterization and whole genome sequencing of a novel strain of Bergeyella porcorum QD2021 isolated from pig.</title>
        <authorList>
            <person name="Liu G."/>
            <person name="Chen C."/>
            <person name="Han X."/>
        </authorList>
    </citation>
    <scope>NUCLEOTIDE SEQUENCE</scope>
    <source>
        <strain evidence="1">QD2021</strain>
    </source>
</reference>
<name>A0AAU0EZF7_9FLAO</name>
<keyword evidence="2" id="KW-1185">Reference proteome</keyword>
<organism evidence="1 2">
    <name type="scientific">Bergeyella porcorum</name>
    <dbReference type="NCBI Taxonomy" id="1735111"/>
    <lineage>
        <taxon>Bacteria</taxon>
        <taxon>Pseudomonadati</taxon>
        <taxon>Bacteroidota</taxon>
        <taxon>Flavobacteriia</taxon>
        <taxon>Flavobacteriales</taxon>
        <taxon>Weeksellaceae</taxon>
        <taxon>Bergeyella</taxon>
    </lineage>
</organism>
<dbReference type="EMBL" id="CP136426">
    <property type="protein sequence ID" value="WOC51787.1"/>
    <property type="molecule type" value="Genomic_DNA"/>
</dbReference>
<evidence type="ECO:0000313" key="2">
    <source>
        <dbReference type="Proteomes" id="UP001432059"/>
    </source>
</evidence>
<sequence>MKTNGREEILKLPFVFLINKKDKKVGDLVNVFVYDNTQGTLIGRVE</sequence>
<dbReference type="Proteomes" id="UP001432059">
    <property type="component" value="Chromosome"/>
</dbReference>